<comment type="caution">
    <text evidence="2">The sequence shown here is derived from an EMBL/GenBank/DDBJ whole genome shotgun (WGS) entry which is preliminary data.</text>
</comment>
<sequence length="85" mass="9624">MVGLAMPNSRFNKFNLVFLFNQLVMKKKAYITPITTITPLPYMEAMLDSSESIGDESLGTPVYMMPNNPFRKPERKKHGGNTAKK</sequence>
<evidence type="ECO:0000313" key="2">
    <source>
        <dbReference type="EMBL" id="RAS45402.1"/>
    </source>
</evidence>
<evidence type="ECO:0000256" key="1">
    <source>
        <dbReference type="SAM" id="MobiDB-lite"/>
    </source>
</evidence>
<gene>
    <name evidence="2" type="ORF">BC673_11120</name>
</gene>
<feature type="compositionally biased region" description="Basic residues" evidence="1">
    <location>
        <begin position="73"/>
        <end position="85"/>
    </location>
</feature>
<protein>
    <submittedName>
        <fullName evidence="2">Uncharacterized protein</fullName>
    </submittedName>
</protein>
<dbReference type="RefSeq" id="WP_006045917.1">
    <property type="nucleotide sequence ID" value="NZ_CAJPLF010000042.1"/>
</dbReference>
<evidence type="ECO:0000313" key="3">
    <source>
        <dbReference type="Proteomes" id="UP000249852"/>
    </source>
</evidence>
<proteinExistence type="predicted"/>
<keyword evidence="3" id="KW-1185">Reference proteome</keyword>
<dbReference type="EMBL" id="QLTQ01000011">
    <property type="protein sequence ID" value="RAS45402.1"/>
    <property type="molecule type" value="Genomic_DNA"/>
</dbReference>
<dbReference type="Proteomes" id="UP000249852">
    <property type="component" value="Unassembled WGS sequence"/>
</dbReference>
<accession>A0ABX9DSZ6</accession>
<organism evidence="2 3">
    <name type="scientific">Prevotella pallens</name>
    <dbReference type="NCBI Taxonomy" id="60133"/>
    <lineage>
        <taxon>Bacteria</taxon>
        <taxon>Pseudomonadati</taxon>
        <taxon>Bacteroidota</taxon>
        <taxon>Bacteroidia</taxon>
        <taxon>Bacteroidales</taxon>
        <taxon>Prevotellaceae</taxon>
        <taxon>Prevotella</taxon>
    </lineage>
</organism>
<feature type="region of interest" description="Disordered" evidence="1">
    <location>
        <begin position="58"/>
        <end position="85"/>
    </location>
</feature>
<name>A0ABX9DSZ6_9BACT</name>
<reference evidence="2 3" key="1">
    <citation type="submission" date="2018-06" db="EMBL/GenBank/DDBJ databases">
        <title>Genomic Encyclopedia of Archaeal and Bacterial Type Strains, Phase II (KMG-II): from individual species to whole genera.</title>
        <authorList>
            <person name="Goeker M."/>
        </authorList>
    </citation>
    <scope>NUCLEOTIDE SEQUENCE [LARGE SCALE GENOMIC DNA]</scope>
    <source>
        <strain evidence="2 3">DSM 18710</strain>
    </source>
</reference>